<dbReference type="Gene3D" id="3.40.50.620">
    <property type="entry name" value="HUPs"/>
    <property type="match status" value="1"/>
</dbReference>
<evidence type="ECO:0000256" key="6">
    <source>
        <dbReference type="ARBA" id="ARBA00022655"/>
    </source>
</evidence>
<evidence type="ECO:0000256" key="11">
    <source>
        <dbReference type="ARBA" id="ARBA00048258"/>
    </source>
</evidence>
<dbReference type="HAMAP" id="MF_00158">
    <property type="entry name" value="PanC"/>
    <property type="match status" value="1"/>
</dbReference>
<dbReference type="InterPro" id="IPR004821">
    <property type="entry name" value="Cyt_trans-like"/>
</dbReference>
<evidence type="ECO:0000313" key="12">
    <source>
        <dbReference type="EMBL" id="CDP34878.1"/>
    </source>
</evidence>
<comment type="similarity">
    <text evidence="2">Belongs to the pantothenate synthetase family.</text>
</comment>
<dbReference type="Gene3D" id="3.30.1300.10">
    <property type="entry name" value="Pantoate-beta-alanine ligase, C-terminal domain"/>
    <property type="match status" value="1"/>
</dbReference>
<keyword evidence="5" id="KW-0436">Ligase</keyword>
<evidence type="ECO:0000256" key="1">
    <source>
        <dbReference type="ARBA" id="ARBA00004990"/>
    </source>
</evidence>
<evidence type="ECO:0000256" key="4">
    <source>
        <dbReference type="ARBA" id="ARBA00015647"/>
    </source>
</evidence>
<gene>
    <name evidence="12" type="ORF">GNLVRS02_ARAD1C22506g</name>
</gene>
<dbReference type="GO" id="GO:0004592">
    <property type="term" value="F:pantoate-beta-alanine ligase activity"/>
    <property type="evidence" value="ECO:0007669"/>
    <property type="project" value="UniProtKB-EC"/>
</dbReference>
<dbReference type="CDD" id="cd00560">
    <property type="entry name" value="PanC"/>
    <property type="match status" value="1"/>
</dbReference>
<sequence length="332" mass="36721">MTLSILRTVARRITASTIQSQRYSTQPEVFRTVKDLRKWRLEALKSDRTVGLVPTMGALHQGHLDLVERSLAQNSSTIVSIFVNPSQFAPHEDLDKYPRTIEADLKALTETAAGREIKVFMPTVSEMYPSGITLEVSEQRGAFVEVKGLSEQLEGSVRPQFFRGVATVVTKLLNAVGPDRAYFGQKDVQQSVVIQRLVKDLLMPSEIVVVPTAREPSGLAMSSRNAYLSDESREKASVLYKALSAGYDVVKNSQGATSAKDILDAANNVLRPFTQPDSDFRVEIEYISLTDRNELKTIDVVPKNSPAILSGAIRVPNKTNSMTRIIDNVIIE</sequence>
<comment type="catalytic activity">
    <reaction evidence="11">
        <text>(R)-pantoate + beta-alanine + ATP = (R)-pantothenate + AMP + diphosphate + H(+)</text>
        <dbReference type="Rhea" id="RHEA:10912"/>
        <dbReference type="ChEBI" id="CHEBI:15378"/>
        <dbReference type="ChEBI" id="CHEBI:15980"/>
        <dbReference type="ChEBI" id="CHEBI:29032"/>
        <dbReference type="ChEBI" id="CHEBI:30616"/>
        <dbReference type="ChEBI" id="CHEBI:33019"/>
        <dbReference type="ChEBI" id="CHEBI:57966"/>
        <dbReference type="ChEBI" id="CHEBI:456215"/>
        <dbReference type="EC" id="6.3.2.1"/>
    </reaction>
</comment>
<dbReference type="PANTHER" id="PTHR21299:SF1">
    <property type="entry name" value="PANTOATE--BETA-ALANINE LIGASE"/>
    <property type="match status" value="1"/>
</dbReference>
<dbReference type="PhylomeDB" id="A0A060T1P9"/>
<dbReference type="UniPathway" id="UPA00028">
    <property type="reaction ID" value="UER00005"/>
</dbReference>
<comment type="pathway">
    <text evidence="1">Cofactor biosynthesis; (R)-pantothenate biosynthesis; (R)-pantothenate from (R)-pantoate and beta-alanine: step 1/1.</text>
</comment>
<reference evidence="12" key="2">
    <citation type="submission" date="2014-06" db="EMBL/GenBank/DDBJ databases">
        <title>The complete genome of Blastobotrys (Arxula) adeninivorans LS3 - a yeast of biotechnological interest.</title>
        <authorList>
            <person name="Kunze G."/>
            <person name="Gaillardin C."/>
            <person name="Czernicka M."/>
            <person name="Durrens P."/>
            <person name="Martin T."/>
            <person name="Boer E."/>
            <person name="Gabaldon T."/>
            <person name="Cruz J."/>
            <person name="Talla E."/>
            <person name="Marck C."/>
            <person name="Goffeau A."/>
            <person name="Barbe V."/>
            <person name="Baret P."/>
            <person name="Baronian K."/>
            <person name="Beier S."/>
            <person name="Bleykasten C."/>
            <person name="Bode R."/>
            <person name="Casaregola S."/>
            <person name="Despons L."/>
            <person name="Fairhead C."/>
            <person name="Giersberg M."/>
            <person name="Gierski P."/>
            <person name="Hahnel U."/>
            <person name="Hartmann A."/>
            <person name="Jankowska D."/>
            <person name="Jubin C."/>
            <person name="Jung P."/>
            <person name="Lafontaine I."/>
            <person name="Leh-Louis V."/>
            <person name="Lemaire M."/>
            <person name="Marcet-Houben M."/>
            <person name="Mascher M."/>
            <person name="Morel G."/>
            <person name="Richard G.-F."/>
            <person name="Riechen J."/>
            <person name="Sacerdot C."/>
            <person name="Sarkar A."/>
            <person name="Savel G."/>
            <person name="Schacherer J."/>
            <person name="Sherman D."/>
            <person name="Straub M.-L."/>
            <person name="Stein N."/>
            <person name="Thierry A."/>
            <person name="Trautwein-Schult A."/>
            <person name="Westhof E."/>
            <person name="Worch S."/>
            <person name="Dujon B."/>
            <person name="Souciet J.-L."/>
            <person name="Wincker P."/>
            <person name="Scholz U."/>
            <person name="Neuveglise N."/>
        </authorList>
    </citation>
    <scope>NUCLEOTIDE SEQUENCE</scope>
    <source>
        <strain evidence="12">LS3</strain>
    </source>
</reference>
<keyword evidence="6" id="KW-0566">Pantothenate biosynthesis</keyword>
<proteinExistence type="inferred from homology"/>
<evidence type="ECO:0000256" key="3">
    <source>
        <dbReference type="ARBA" id="ARBA00012219"/>
    </source>
</evidence>
<keyword evidence="7" id="KW-0547">Nucleotide-binding</keyword>
<dbReference type="EC" id="6.3.2.1" evidence="3"/>
<evidence type="ECO:0000256" key="7">
    <source>
        <dbReference type="ARBA" id="ARBA00022741"/>
    </source>
</evidence>
<keyword evidence="8" id="KW-0067">ATP-binding</keyword>
<dbReference type="NCBIfam" id="TIGR00125">
    <property type="entry name" value="cyt_tran_rel"/>
    <property type="match status" value="1"/>
</dbReference>
<evidence type="ECO:0000256" key="2">
    <source>
        <dbReference type="ARBA" id="ARBA00009256"/>
    </source>
</evidence>
<dbReference type="AlphaFoldDB" id="A0A060T1P9"/>
<reference evidence="12" key="1">
    <citation type="submission" date="2014-02" db="EMBL/GenBank/DDBJ databases">
        <authorList>
            <person name="Genoscope - CEA"/>
        </authorList>
    </citation>
    <scope>NUCLEOTIDE SEQUENCE</scope>
    <source>
        <strain evidence="12">LS3</strain>
    </source>
</reference>
<protein>
    <recommendedName>
        <fullName evidence="4">Pantoate--beta-alanine ligase</fullName>
        <ecNumber evidence="3">6.3.2.1</ecNumber>
    </recommendedName>
    <alternativeName>
        <fullName evidence="10">Pantoate-activating enzyme</fullName>
    </alternativeName>
    <alternativeName>
        <fullName evidence="9">Pantothenate synthetase</fullName>
    </alternativeName>
</protein>
<dbReference type="GO" id="GO:0015940">
    <property type="term" value="P:pantothenate biosynthetic process"/>
    <property type="evidence" value="ECO:0007669"/>
    <property type="project" value="UniProtKB-UniPathway"/>
</dbReference>
<dbReference type="InterPro" id="IPR003721">
    <property type="entry name" value="Pantoate_ligase"/>
</dbReference>
<dbReference type="InterPro" id="IPR014729">
    <property type="entry name" value="Rossmann-like_a/b/a_fold"/>
</dbReference>
<dbReference type="EMBL" id="HG937693">
    <property type="protein sequence ID" value="CDP34878.1"/>
    <property type="molecule type" value="Genomic_DNA"/>
</dbReference>
<dbReference type="SUPFAM" id="SSF52374">
    <property type="entry name" value="Nucleotidylyl transferase"/>
    <property type="match status" value="1"/>
</dbReference>
<evidence type="ECO:0000256" key="10">
    <source>
        <dbReference type="ARBA" id="ARBA00032806"/>
    </source>
</evidence>
<organism evidence="12">
    <name type="scientific">Blastobotrys adeninivorans</name>
    <name type="common">Yeast</name>
    <name type="synonym">Arxula adeninivorans</name>
    <dbReference type="NCBI Taxonomy" id="409370"/>
    <lineage>
        <taxon>Eukaryota</taxon>
        <taxon>Fungi</taxon>
        <taxon>Dikarya</taxon>
        <taxon>Ascomycota</taxon>
        <taxon>Saccharomycotina</taxon>
        <taxon>Dipodascomycetes</taxon>
        <taxon>Dipodascales</taxon>
        <taxon>Trichomonascaceae</taxon>
        <taxon>Blastobotrys</taxon>
    </lineage>
</organism>
<dbReference type="GO" id="GO:0005524">
    <property type="term" value="F:ATP binding"/>
    <property type="evidence" value="ECO:0007669"/>
    <property type="project" value="UniProtKB-KW"/>
</dbReference>
<name>A0A060T1P9_BLAAD</name>
<accession>A0A060T1P9</accession>
<evidence type="ECO:0000256" key="9">
    <source>
        <dbReference type="ARBA" id="ARBA00029902"/>
    </source>
</evidence>
<dbReference type="FunFam" id="3.40.50.620:FF:000013">
    <property type="entry name" value="Pantothenate synthetase"/>
    <property type="match status" value="1"/>
</dbReference>
<dbReference type="NCBIfam" id="TIGR00018">
    <property type="entry name" value="panC"/>
    <property type="match status" value="1"/>
</dbReference>
<dbReference type="Pfam" id="PF02569">
    <property type="entry name" value="Pantoate_ligase"/>
    <property type="match status" value="1"/>
</dbReference>
<dbReference type="PANTHER" id="PTHR21299">
    <property type="entry name" value="CYTIDYLATE KINASE/PANTOATE-BETA-ALANINE LIGASE"/>
    <property type="match status" value="1"/>
</dbReference>
<evidence type="ECO:0000256" key="8">
    <source>
        <dbReference type="ARBA" id="ARBA00022840"/>
    </source>
</evidence>
<dbReference type="InterPro" id="IPR042176">
    <property type="entry name" value="Pantoate_ligase_C"/>
</dbReference>
<evidence type="ECO:0000256" key="5">
    <source>
        <dbReference type="ARBA" id="ARBA00022598"/>
    </source>
</evidence>